<keyword evidence="2" id="KW-1185">Reference proteome</keyword>
<evidence type="ECO:0000313" key="2">
    <source>
        <dbReference type="Proteomes" id="UP000825100"/>
    </source>
</evidence>
<dbReference type="RefSeq" id="WP_221276541.1">
    <property type="nucleotide sequence ID" value="NZ_AP024685.1"/>
</dbReference>
<evidence type="ECO:0000313" key="1">
    <source>
        <dbReference type="EMBL" id="BCX29488.1"/>
    </source>
</evidence>
<gene>
    <name evidence="1" type="ORF">LTWDN19_00550</name>
</gene>
<dbReference type="Proteomes" id="UP000825100">
    <property type="component" value="Chromosome"/>
</dbReference>
<sequence>MSVKVSLNVEGLNELIAEQKRAIKLSQELESSLAKVDELKKQIKIQVV</sequence>
<proteinExistence type="predicted"/>
<dbReference type="EMBL" id="AP024685">
    <property type="protein sequence ID" value="BCX29488.1"/>
    <property type="molecule type" value="Genomic_DNA"/>
</dbReference>
<protein>
    <submittedName>
        <fullName evidence="1">Uncharacterized protein</fullName>
    </submittedName>
</protein>
<name>A0ABN6GF79_LATCU</name>
<accession>A0ABN6GF79</accession>
<reference evidence="1 2" key="1">
    <citation type="submission" date="2021-05" db="EMBL/GenBank/DDBJ databases">
        <title>Complete Genome Sequence of Latilactobacillus sp. Strain WDN19, a High D-Aspartate-producing Lactic Acid Bacterium Isolated from a Japanese Pickle.</title>
        <authorList>
            <person name="Kajitani K."/>
            <person name="Takahashi S."/>
        </authorList>
    </citation>
    <scope>NUCLEOTIDE SEQUENCE [LARGE SCALE GENOMIC DNA]</scope>
    <source>
        <strain evidence="1 2">WDN19</strain>
    </source>
</reference>
<organism evidence="1 2">
    <name type="scientific">Latilactobacillus curvatus</name>
    <name type="common">Lactobacillus curvatus</name>
    <dbReference type="NCBI Taxonomy" id="28038"/>
    <lineage>
        <taxon>Bacteria</taxon>
        <taxon>Bacillati</taxon>
        <taxon>Bacillota</taxon>
        <taxon>Bacilli</taxon>
        <taxon>Lactobacillales</taxon>
        <taxon>Lactobacillaceae</taxon>
        <taxon>Latilactobacillus</taxon>
    </lineage>
</organism>